<proteinExistence type="predicted"/>
<feature type="region of interest" description="Disordered" evidence="1">
    <location>
        <begin position="724"/>
        <end position="761"/>
    </location>
</feature>
<sequence length="761" mass="85935">MLDNEDESSVPGEDKIKEDLLDVAAAFEYEGIIWKSVDQFEDWAKAFKEKFLKNLHFWLIQKVSVEDFALLANFIKLIEGGLGYSQAQMIFNRALLKTETLRDMLTGDFECPERPSWILRAVADKENEAEKAWLTALARARFAASWTQVYDTCKQDFRIESIGETALNCVYNASRTRSPLLYQLILSRIYPPEDRIIVAGEGVNLLEAKAVIFTEDNFALLSPLVPSSTHCWLLLRDGTSIAPENVALYHEEFLLNLVRSEQQLVLTPLGQTKLKIFETIMLNAPLANHWVLASCIVASMLPLDRSAHTSVKIRIPASTREMTLLLSYLKYGLETQERENGPVDSLFKLVTDKLSGEKCSFCQEEDSDKQCICKRLLGELPRIEVVPQDSAFNQARAICVQLDGSSFEVEAAVEIGRKSESKMTQLSNSVQGHCGSLPGLSTCNNVVALIKKHLSTTLFPIACIKASKMSESALIIEALINQDISRMNYYVAHVISRLLSDLEADRYSIVAGSQSIAEVRADLNRGKIPRSWNQFNWPRKLRLWLERIIESHKLYNALDPGSSYSENLGLLLSQHSLSPKAYLNALYYEFAKRSSVGTVAKILVVKEDSPFESNILAIPIANLCLKNFPETRSIVDLGRRVLHFSESVTKSTFPVPVYDSNSNFLRHFELASDVLAPSQRRLATYTGCFALMGQPEDETENEEDDDWLKSHVVHFMQPFWMKHGVAPDEEEEEEKMKEKDAEKTPKTDSISKELKSQVSYK</sequence>
<protein>
    <submittedName>
        <fullName evidence="2">Uncharacterized protein</fullName>
    </submittedName>
</protein>
<keyword evidence="3" id="KW-1185">Reference proteome</keyword>
<organism evidence="2 3">
    <name type="scientific">Cichlidogyrus casuarinus</name>
    <dbReference type="NCBI Taxonomy" id="1844966"/>
    <lineage>
        <taxon>Eukaryota</taxon>
        <taxon>Metazoa</taxon>
        <taxon>Spiralia</taxon>
        <taxon>Lophotrochozoa</taxon>
        <taxon>Platyhelminthes</taxon>
        <taxon>Monogenea</taxon>
        <taxon>Monopisthocotylea</taxon>
        <taxon>Dactylogyridea</taxon>
        <taxon>Ancyrocephalidae</taxon>
        <taxon>Cichlidogyrus</taxon>
    </lineage>
</organism>
<evidence type="ECO:0000313" key="3">
    <source>
        <dbReference type="Proteomes" id="UP001626550"/>
    </source>
</evidence>
<accession>A0ABD2PRG3</accession>
<evidence type="ECO:0000313" key="2">
    <source>
        <dbReference type="EMBL" id="KAL3309934.1"/>
    </source>
</evidence>
<dbReference type="Proteomes" id="UP001626550">
    <property type="component" value="Unassembled WGS sequence"/>
</dbReference>
<reference evidence="2 3" key="1">
    <citation type="submission" date="2024-11" db="EMBL/GenBank/DDBJ databases">
        <title>Adaptive evolution of stress response genes in parasites aligns with host niche diversity.</title>
        <authorList>
            <person name="Hahn C."/>
            <person name="Resl P."/>
        </authorList>
    </citation>
    <scope>NUCLEOTIDE SEQUENCE [LARGE SCALE GENOMIC DNA]</scope>
    <source>
        <strain evidence="2">EGGRZ-B1_66</strain>
        <tissue evidence="2">Body</tissue>
    </source>
</reference>
<evidence type="ECO:0000256" key="1">
    <source>
        <dbReference type="SAM" id="MobiDB-lite"/>
    </source>
</evidence>
<dbReference type="AlphaFoldDB" id="A0ABD2PRG3"/>
<comment type="caution">
    <text evidence="2">The sequence shown here is derived from an EMBL/GenBank/DDBJ whole genome shotgun (WGS) entry which is preliminary data.</text>
</comment>
<feature type="compositionally biased region" description="Basic and acidic residues" evidence="1">
    <location>
        <begin position="734"/>
        <end position="755"/>
    </location>
</feature>
<name>A0ABD2PRG3_9PLAT</name>
<dbReference type="EMBL" id="JBJKFK010003411">
    <property type="protein sequence ID" value="KAL3309934.1"/>
    <property type="molecule type" value="Genomic_DNA"/>
</dbReference>
<gene>
    <name evidence="2" type="ORF">Ciccas_011511</name>
</gene>